<evidence type="ECO:0000256" key="1">
    <source>
        <dbReference type="ARBA" id="ARBA00004141"/>
    </source>
</evidence>
<evidence type="ECO:0000256" key="3">
    <source>
        <dbReference type="ARBA" id="ARBA00022692"/>
    </source>
</evidence>
<feature type="transmembrane region" description="Helical" evidence="6">
    <location>
        <begin position="6"/>
        <end position="24"/>
    </location>
</feature>
<keyword evidence="3 6" id="KW-0812">Transmembrane</keyword>
<dbReference type="RefSeq" id="WP_340292899.1">
    <property type="nucleotide sequence ID" value="NZ_JBBEOI010000087.1"/>
</dbReference>
<organism evidence="7 8">
    <name type="scientific">Aquipuribacter hungaricus</name>
    <dbReference type="NCBI Taxonomy" id="545624"/>
    <lineage>
        <taxon>Bacteria</taxon>
        <taxon>Bacillati</taxon>
        <taxon>Actinomycetota</taxon>
        <taxon>Actinomycetes</taxon>
        <taxon>Micrococcales</taxon>
        <taxon>Intrasporangiaceae</taxon>
        <taxon>Aquipuribacter</taxon>
    </lineage>
</organism>
<evidence type="ECO:0000313" key="8">
    <source>
        <dbReference type="Proteomes" id="UP001595685"/>
    </source>
</evidence>
<feature type="transmembrane region" description="Helical" evidence="6">
    <location>
        <begin position="44"/>
        <end position="68"/>
    </location>
</feature>
<dbReference type="EMBL" id="JBHRWW010000001">
    <property type="protein sequence ID" value="MFC3687242.1"/>
    <property type="molecule type" value="Genomic_DNA"/>
</dbReference>
<keyword evidence="8" id="KW-1185">Reference proteome</keyword>
<gene>
    <name evidence="7" type="ORF">ACFOLH_02675</name>
</gene>
<comment type="caution">
    <text evidence="7">The sequence shown here is derived from an EMBL/GenBank/DDBJ whole genome shotgun (WGS) entry which is preliminary data.</text>
</comment>
<feature type="transmembrane region" description="Helical" evidence="6">
    <location>
        <begin position="190"/>
        <end position="210"/>
    </location>
</feature>
<protein>
    <recommendedName>
        <fullName evidence="6">GDT1 family protein</fullName>
    </recommendedName>
</protein>
<dbReference type="Proteomes" id="UP001595685">
    <property type="component" value="Unassembled WGS sequence"/>
</dbReference>
<feature type="transmembrane region" description="Helical" evidence="6">
    <location>
        <begin position="155"/>
        <end position="178"/>
    </location>
</feature>
<evidence type="ECO:0000256" key="6">
    <source>
        <dbReference type="RuleBase" id="RU365102"/>
    </source>
</evidence>
<evidence type="ECO:0000256" key="2">
    <source>
        <dbReference type="ARBA" id="ARBA00009190"/>
    </source>
</evidence>
<evidence type="ECO:0000256" key="5">
    <source>
        <dbReference type="ARBA" id="ARBA00023136"/>
    </source>
</evidence>
<dbReference type="Pfam" id="PF01169">
    <property type="entry name" value="GDT1"/>
    <property type="match status" value="2"/>
</dbReference>
<dbReference type="PANTHER" id="PTHR12608:SF1">
    <property type="entry name" value="TRANSMEMBRANE PROTEIN 165"/>
    <property type="match status" value="1"/>
</dbReference>
<name>A0ABV7WCP3_9MICO</name>
<dbReference type="PANTHER" id="PTHR12608">
    <property type="entry name" value="TRANSMEMBRANE PROTEIN HTP-1 RELATED"/>
    <property type="match status" value="1"/>
</dbReference>
<accession>A0ABV7WCP3</accession>
<keyword evidence="4 6" id="KW-1133">Transmembrane helix</keyword>
<proteinExistence type="inferred from homology"/>
<keyword evidence="5 6" id="KW-0472">Membrane</keyword>
<dbReference type="InterPro" id="IPR001727">
    <property type="entry name" value="GDT1-like"/>
</dbReference>
<evidence type="ECO:0000256" key="4">
    <source>
        <dbReference type="ARBA" id="ARBA00022989"/>
    </source>
</evidence>
<feature type="transmembrane region" description="Helical" evidence="6">
    <location>
        <begin position="74"/>
        <end position="92"/>
    </location>
</feature>
<reference evidence="8" key="1">
    <citation type="journal article" date="2019" name="Int. J. Syst. Evol. Microbiol.">
        <title>The Global Catalogue of Microorganisms (GCM) 10K type strain sequencing project: providing services to taxonomists for standard genome sequencing and annotation.</title>
        <authorList>
            <consortium name="The Broad Institute Genomics Platform"/>
            <consortium name="The Broad Institute Genome Sequencing Center for Infectious Disease"/>
            <person name="Wu L."/>
            <person name="Ma J."/>
        </authorList>
    </citation>
    <scope>NUCLEOTIDE SEQUENCE [LARGE SCALE GENOMIC DNA]</scope>
    <source>
        <strain evidence="8">NCAIM B.02333</strain>
    </source>
</reference>
<evidence type="ECO:0000313" key="7">
    <source>
        <dbReference type="EMBL" id="MFC3687242.1"/>
    </source>
</evidence>
<comment type="subcellular location">
    <subcellularLocation>
        <location evidence="1 6">Membrane</location>
        <topology evidence="1 6">Multi-pass membrane protein</topology>
    </subcellularLocation>
</comment>
<comment type="similarity">
    <text evidence="2 6">Belongs to the GDT1 family.</text>
</comment>
<sequence length="212" mass="21718">MPDLSLPAVDLAVALSAFVPLLLLELPDKTFVATLVLSSRFRPLAAWVGVGLAFGVQCAIAVAAGGLLSRLPETLVAAAATVLFLVGAVVLYRDARQGEGMDEEEAAEAAAADRRTPFLRAATTSFLVLFVAEWGDLSQLFTAGLAARSADPVSVFVGSWAALLCVAGLAATLGATLASRLPLRAVRMTGAVVCLLLAVLSGLQVAGVAVPF</sequence>